<dbReference type="Pfam" id="PF11006">
    <property type="entry name" value="DUF2845"/>
    <property type="match status" value="1"/>
</dbReference>
<dbReference type="RefSeq" id="WP_212685305.1">
    <property type="nucleotide sequence ID" value="NZ_JAGSPM010000010.1"/>
</dbReference>
<proteinExistence type="predicted"/>
<dbReference type="InterPro" id="IPR021268">
    <property type="entry name" value="DUF2845"/>
</dbReference>
<dbReference type="Proteomes" id="UP000680158">
    <property type="component" value="Unassembled WGS sequence"/>
</dbReference>
<sequence>MKKRYLTCLSALLLLGLAPVEAAQALAFRCNSYVIDVGMHKAEVMQKCGLPALRDQKTERRRIGLRRFDPSLIAHSNQNAGNRVSHARTYEHQIAHETAYEIDVQIEEWVYNFGPQRFMQLLRFEDGRLKQIQDLASGH</sequence>
<keyword evidence="1" id="KW-0732">Signal</keyword>
<evidence type="ECO:0000313" key="2">
    <source>
        <dbReference type="EMBL" id="MBR7747941.1"/>
    </source>
</evidence>
<dbReference type="AlphaFoldDB" id="A0A941DH08"/>
<keyword evidence="3" id="KW-1185">Reference proteome</keyword>
<feature type="chain" id="PRO_5037543423" evidence="1">
    <location>
        <begin position="23"/>
        <end position="139"/>
    </location>
</feature>
<name>A0A941DH08_9BURK</name>
<organism evidence="2 3">
    <name type="scientific">Undibacterium baiyunense</name>
    <dbReference type="NCBI Taxonomy" id="2828731"/>
    <lineage>
        <taxon>Bacteria</taxon>
        <taxon>Pseudomonadati</taxon>
        <taxon>Pseudomonadota</taxon>
        <taxon>Betaproteobacteria</taxon>
        <taxon>Burkholderiales</taxon>
        <taxon>Oxalobacteraceae</taxon>
        <taxon>Undibacterium</taxon>
    </lineage>
</organism>
<evidence type="ECO:0000256" key="1">
    <source>
        <dbReference type="SAM" id="SignalP"/>
    </source>
</evidence>
<feature type="signal peptide" evidence="1">
    <location>
        <begin position="1"/>
        <end position="22"/>
    </location>
</feature>
<evidence type="ECO:0000313" key="3">
    <source>
        <dbReference type="Proteomes" id="UP000680158"/>
    </source>
</evidence>
<gene>
    <name evidence="2" type="ORF">KDM92_15245</name>
</gene>
<accession>A0A941DH08</accession>
<reference evidence="2 3" key="1">
    <citation type="submission" date="2021-04" db="EMBL/GenBank/DDBJ databases">
        <title>novel species isolated from subtropical streams in China.</title>
        <authorList>
            <person name="Lu H."/>
        </authorList>
    </citation>
    <scope>NUCLEOTIDE SEQUENCE [LARGE SCALE GENOMIC DNA]</scope>
    <source>
        <strain evidence="2 3">BYS107W</strain>
    </source>
</reference>
<dbReference type="EMBL" id="JAGSPM010000010">
    <property type="protein sequence ID" value="MBR7747941.1"/>
    <property type="molecule type" value="Genomic_DNA"/>
</dbReference>
<protein>
    <submittedName>
        <fullName evidence="2">DUF2845 domain-containing protein</fullName>
    </submittedName>
</protein>
<comment type="caution">
    <text evidence="2">The sequence shown here is derived from an EMBL/GenBank/DDBJ whole genome shotgun (WGS) entry which is preliminary data.</text>
</comment>